<keyword evidence="3 4" id="KW-0808">Transferase</keyword>
<dbReference type="Gene3D" id="3.40.50.150">
    <property type="entry name" value="Vaccinia Virus protein VP39"/>
    <property type="match status" value="1"/>
</dbReference>
<dbReference type="InterPro" id="IPR025255">
    <property type="entry name" value="DUF4202"/>
</dbReference>
<dbReference type="InParanoid" id="A0A066VW71"/>
<comment type="caution">
    <text evidence="4">The sequence shown here is derived from an EMBL/GenBank/DDBJ whole genome shotgun (WGS) entry which is preliminary data.</text>
</comment>
<dbReference type="EMBL" id="JMSN01000038">
    <property type="protein sequence ID" value="KDN45957.1"/>
    <property type="molecule type" value="Genomic_DNA"/>
</dbReference>
<gene>
    <name evidence="4" type="ORF">K437DRAFT_246806</name>
</gene>
<dbReference type="HOGENOM" id="CLU_418039_0_0_1"/>
<dbReference type="InterPro" id="IPR029063">
    <property type="entry name" value="SAM-dependent_MTases_sf"/>
</dbReference>
<keyword evidence="2 4" id="KW-0489">Methyltransferase</keyword>
<dbReference type="Proteomes" id="UP000027361">
    <property type="component" value="Unassembled WGS sequence"/>
</dbReference>
<proteinExistence type="inferred from homology"/>
<dbReference type="CDD" id="cd02440">
    <property type="entry name" value="AdoMet_MTases"/>
    <property type="match status" value="1"/>
</dbReference>
<dbReference type="FunCoup" id="A0A066VW71">
    <property type="interactions" value="529"/>
</dbReference>
<dbReference type="SUPFAM" id="SSF53335">
    <property type="entry name" value="S-adenosyl-L-methionine-dependent methyltransferases"/>
    <property type="match status" value="1"/>
</dbReference>
<evidence type="ECO:0000256" key="3">
    <source>
        <dbReference type="ARBA" id="ARBA00022679"/>
    </source>
</evidence>
<sequence>MSKPVEALGLARQRIDQLHREDPAFVRGAGADPTEAAVRAQDELAYADAMEAWALKLLDLHRASDDPVSRELVRQEHLVRVAARCQHLERFKTPRSTYPDGKAGYFKWRRELYVKQADKAKEILQASGVPTEDADKVHKWVRKGELNVGRDDGDAGTQLLEDAAVLVFLEKEVAAFAKKHEEYSEEKWVDILRKTLRKTSKIGAAAAMQLPMAPDFRKLVDLSLVKAEDTKECEEVVLAPRQNSRPKTLQEAQEHLANGSSGTDAIFGTRLLQQQDSDNAVWEHNAWDHVEPPGDFLNEVQERLAAQERAKVPKAQAEMYHRDPASFWNSFYAAHQQNFFKNRKWLKSEFSELADVLHIDAGPKTVVEIGCGAGDTLLPLLHDNQNPGLSLYGFDYSTEAVRVVRESSIYQQPKCGRCVADVWDLSAQDAQDDSRPSLPPGVLPGTVDVVVMIFVLSALNPTEWLAAARNIVEMLKPGGKLLFRDYGRYDLPQLRFKDNRLLKENFYVRGDGTRVYFFDKSEIVRIFSAAPLKDGPSQSDVADQSEILFDTLQLVEDRRMLVNRKQKKRMYRVWLQAKLQRR</sequence>
<name>A0A066VW71_TILAU</name>
<organism evidence="4 5">
    <name type="scientific">Tilletiaria anomala (strain ATCC 24038 / CBS 436.72 / UBC 951)</name>
    <dbReference type="NCBI Taxonomy" id="1037660"/>
    <lineage>
        <taxon>Eukaryota</taxon>
        <taxon>Fungi</taxon>
        <taxon>Dikarya</taxon>
        <taxon>Basidiomycota</taxon>
        <taxon>Ustilaginomycotina</taxon>
        <taxon>Exobasidiomycetes</taxon>
        <taxon>Georgefischeriales</taxon>
        <taxon>Tilletiariaceae</taxon>
        <taxon>Tilletiaria</taxon>
    </lineage>
</organism>
<dbReference type="Pfam" id="PF13875">
    <property type="entry name" value="DUF4202"/>
    <property type="match status" value="1"/>
</dbReference>
<dbReference type="GO" id="GO:0032259">
    <property type="term" value="P:methylation"/>
    <property type="evidence" value="ECO:0007669"/>
    <property type="project" value="UniProtKB-KW"/>
</dbReference>
<dbReference type="GeneID" id="25263231"/>
<dbReference type="InterPro" id="IPR026113">
    <property type="entry name" value="METTL2/6/8-like"/>
</dbReference>
<accession>A0A066VW71</accession>
<dbReference type="OMA" id="KWVSKTE"/>
<evidence type="ECO:0000256" key="2">
    <source>
        <dbReference type="ARBA" id="ARBA00022603"/>
    </source>
</evidence>
<evidence type="ECO:0000313" key="5">
    <source>
        <dbReference type="Proteomes" id="UP000027361"/>
    </source>
</evidence>
<dbReference type="GO" id="GO:0052735">
    <property type="term" value="F:tRNA (cytidine-3-)-methyltransferase activity"/>
    <property type="evidence" value="ECO:0007669"/>
    <property type="project" value="TreeGrafter"/>
</dbReference>
<reference evidence="4 5" key="1">
    <citation type="submission" date="2014-05" db="EMBL/GenBank/DDBJ databases">
        <title>Draft genome sequence of a rare smut relative, Tilletiaria anomala UBC 951.</title>
        <authorList>
            <consortium name="DOE Joint Genome Institute"/>
            <person name="Toome M."/>
            <person name="Kuo A."/>
            <person name="Henrissat B."/>
            <person name="Lipzen A."/>
            <person name="Tritt A."/>
            <person name="Yoshinaga Y."/>
            <person name="Zane M."/>
            <person name="Barry K."/>
            <person name="Grigoriev I.V."/>
            <person name="Spatafora J.W."/>
            <person name="Aimea M.C."/>
        </authorList>
    </citation>
    <scope>NUCLEOTIDE SEQUENCE [LARGE SCALE GENOMIC DNA]</scope>
    <source>
        <strain evidence="4 5">UBC 951</strain>
    </source>
</reference>
<dbReference type="PANTHER" id="PTHR22809">
    <property type="entry name" value="METHYLTRANSFERASE-RELATED"/>
    <property type="match status" value="1"/>
</dbReference>
<evidence type="ECO:0000313" key="4">
    <source>
        <dbReference type="EMBL" id="KDN45957.1"/>
    </source>
</evidence>
<comment type="similarity">
    <text evidence="1">Belongs to the methyltransferase superfamily. METL family.</text>
</comment>
<dbReference type="STRING" id="1037660.A0A066VW71"/>
<dbReference type="Pfam" id="PF13489">
    <property type="entry name" value="Methyltransf_23"/>
    <property type="match status" value="1"/>
</dbReference>
<dbReference type="OrthoDB" id="417697at2759"/>
<dbReference type="AlphaFoldDB" id="A0A066VW71"/>
<evidence type="ECO:0000256" key="1">
    <source>
        <dbReference type="ARBA" id="ARBA00009725"/>
    </source>
</evidence>
<dbReference type="PANTHER" id="PTHR22809:SF11">
    <property type="entry name" value="TRNA N(3)-METHYLCYTIDINE METHYLTRANSFERASE METTL2"/>
    <property type="match status" value="1"/>
</dbReference>
<keyword evidence="5" id="KW-1185">Reference proteome</keyword>
<dbReference type="RefSeq" id="XP_013243395.1">
    <property type="nucleotide sequence ID" value="XM_013387941.1"/>
</dbReference>
<protein>
    <submittedName>
        <fullName evidence="4">S-adenosyl-L-methionine-dependent methyltransferase</fullName>
    </submittedName>
</protein>